<keyword evidence="1" id="KW-0812">Transmembrane</keyword>
<feature type="transmembrane region" description="Helical" evidence="1">
    <location>
        <begin position="6"/>
        <end position="24"/>
    </location>
</feature>
<sequence>MGTPAFYYRPLTIVIFLLGFRTGFQRKWSASEIFMETIYSVSQNFKKIGPSITLLKL</sequence>
<keyword evidence="1" id="KW-0472">Membrane</keyword>
<organism evidence="2">
    <name type="scientific">Leptospira santarosai serovar Shermani str. LT 821</name>
    <dbReference type="NCBI Taxonomy" id="758847"/>
    <lineage>
        <taxon>Bacteria</taxon>
        <taxon>Pseudomonadati</taxon>
        <taxon>Spirochaetota</taxon>
        <taxon>Spirochaetia</taxon>
        <taxon>Leptospirales</taxon>
        <taxon>Leptospiraceae</taxon>
        <taxon>Leptospira</taxon>
    </lineage>
</organism>
<gene>
    <name evidence="2" type="ORF">LSS_19810</name>
</gene>
<proteinExistence type="predicted"/>
<dbReference type="AlphaFoldDB" id="K8Y5G1"/>
<evidence type="ECO:0000256" key="1">
    <source>
        <dbReference type="SAM" id="Phobius"/>
    </source>
</evidence>
<evidence type="ECO:0000313" key="2">
    <source>
        <dbReference type="EMBL" id="EKT85005.1"/>
    </source>
</evidence>
<dbReference type="Proteomes" id="UP000035800">
    <property type="component" value="Chromosome I"/>
</dbReference>
<dbReference type="KEGG" id="lst:LSS_19810"/>
<keyword evidence="1" id="KW-1133">Transmembrane helix</keyword>
<accession>K8Y5G1</accession>
<reference evidence="2" key="3">
    <citation type="journal article" date="2014" name="Emerg. Microbes Infect.">
        <title>Potential impact on kidney infection: a whole-genome analysis of Leptospira santarosai serovar Shermani.</title>
        <authorList>
            <person name="Chou L.F."/>
            <person name="Chen T.W."/>
            <person name="Ko Y.C."/>
            <person name="Pan M.J."/>
            <person name="Tian Y.C."/>
            <person name="Chiu C.H."/>
            <person name="Tang P."/>
            <person name="Hung C.C."/>
            <person name="Yang C.W."/>
        </authorList>
    </citation>
    <scope>NUCLEOTIDE SEQUENCE</scope>
    <source>
        <strain evidence="2">LT 821</strain>
    </source>
</reference>
<reference evidence="2" key="1">
    <citation type="journal article" date="2012" name="Gene">
        <title>Sequence of Leptospira santarosai serovar Shermani genome and prediction of virulence-associated genes.</title>
        <authorList>
            <person name="Chou L.F."/>
            <person name="Chen Y.T."/>
            <person name="Lu C.W."/>
            <person name="Ko Y.C."/>
            <person name="Tang C.Y."/>
            <person name="Pan M.J."/>
            <person name="Tian Y.C."/>
            <person name="Chiu C.H."/>
            <person name="Hung C.C."/>
            <person name="Yang C.W."/>
        </authorList>
    </citation>
    <scope>NUCLEOTIDE SEQUENCE [LARGE SCALE GENOMIC DNA]</scope>
    <source>
        <strain evidence="2">LT 821</strain>
    </source>
</reference>
<name>K8Y5G1_9LEPT</name>
<dbReference type="EMBL" id="CP006694">
    <property type="protein sequence ID" value="EKT85005.1"/>
    <property type="molecule type" value="Genomic_DNA"/>
</dbReference>
<protein>
    <submittedName>
        <fullName evidence="2">Uncharacterized protein</fullName>
    </submittedName>
</protein>
<reference evidence="2" key="2">
    <citation type="submission" date="2013-09" db="EMBL/GenBank/DDBJ databases">
        <authorList>
            <person name="Yang C.-W."/>
        </authorList>
    </citation>
    <scope>NUCLEOTIDE SEQUENCE</scope>
    <source>
        <strain evidence="2">LT 821</strain>
    </source>
</reference>